<evidence type="ECO:0000313" key="7">
    <source>
        <dbReference type="EMBL" id="CAH1221594.1"/>
    </source>
</evidence>
<dbReference type="PROSITE" id="PS50110">
    <property type="entry name" value="RESPONSE_REGULATORY"/>
    <property type="match status" value="1"/>
</dbReference>
<dbReference type="Proteomes" id="UP000838821">
    <property type="component" value="Unassembled WGS sequence"/>
</dbReference>
<dbReference type="InterPro" id="IPR018060">
    <property type="entry name" value="HTH_AraC"/>
</dbReference>
<name>A0ABM9CSK8_9BACL</name>
<keyword evidence="1" id="KW-0805">Transcription regulation</keyword>
<dbReference type="PRINTS" id="PR00032">
    <property type="entry name" value="HTHARAC"/>
</dbReference>
<evidence type="ECO:0000256" key="2">
    <source>
        <dbReference type="ARBA" id="ARBA00023125"/>
    </source>
</evidence>
<dbReference type="InterPro" id="IPR011006">
    <property type="entry name" value="CheY-like_superfamily"/>
</dbReference>
<dbReference type="SMART" id="SM00448">
    <property type="entry name" value="REC"/>
    <property type="match status" value="1"/>
</dbReference>
<sequence length="525" mass="60601">MWKLIIVEDEPLVRRTIIGRINWQEHGFLLVGEAGNGQEALELIHSCNPDLVITDIVMPLMDGIELLRETRTGGWDCRFLMLTCMNEFEFARQALEYGASAYLLKLSMDVKSLEAALHKIKRELESRAEVRELQAKQSLYRYRDLYRSLWDRFYLREGRLPGLEDEIEALPSYSLQHVFLCAFLHDNVEFCMEQARRIGFLDSDEMNSPSLWSSFTQDGITTVFCWSDGAFTWKAPSAGEFGILYAAVYAKPFSASELGTVWFEALLKLDRCWHDGRLGLVSVDGRFEPSKAYEAVLGKEVSSLTRQPFSALSWSHERELLLIFEQSKAEACKTILDLLWNEMRVLTIPVTFVKETTVRLDRLFARIVNHPGLPFGELTGVASSQRLKELIWQRIEGYLQHKAGSEEELTDHEEINKIIRFIRQNYDENITLKSMARYVAMEEHYVSRLFKSKVGENLINYVQHYRVEKAKVFLAESDLSVSDVGCNVGFSNDNYFIKIFKRVTGITPSVYRKRMESQDEPQHTS</sequence>
<dbReference type="SUPFAM" id="SSF46689">
    <property type="entry name" value="Homeodomain-like"/>
    <property type="match status" value="2"/>
</dbReference>
<dbReference type="PANTHER" id="PTHR43280:SF2">
    <property type="entry name" value="HTH-TYPE TRANSCRIPTIONAL REGULATOR EXSA"/>
    <property type="match status" value="1"/>
</dbReference>
<dbReference type="CDD" id="cd17536">
    <property type="entry name" value="REC_YesN-like"/>
    <property type="match status" value="1"/>
</dbReference>
<feature type="modified residue" description="4-aspartylphosphate" evidence="4">
    <location>
        <position position="55"/>
    </location>
</feature>
<evidence type="ECO:0000256" key="1">
    <source>
        <dbReference type="ARBA" id="ARBA00023015"/>
    </source>
</evidence>
<feature type="domain" description="HTH araC/xylS-type" evidence="5">
    <location>
        <begin position="416"/>
        <end position="514"/>
    </location>
</feature>
<protein>
    <submittedName>
        <fullName evidence="7">HTH-type transcriptional activator RhaR</fullName>
    </submittedName>
</protein>
<dbReference type="InterPro" id="IPR001789">
    <property type="entry name" value="Sig_transdc_resp-reg_receiver"/>
</dbReference>
<proteinExistence type="predicted"/>
<evidence type="ECO:0000256" key="3">
    <source>
        <dbReference type="ARBA" id="ARBA00023163"/>
    </source>
</evidence>
<dbReference type="InterPro" id="IPR018062">
    <property type="entry name" value="HTH_AraC-typ_CS"/>
</dbReference>
<dbReference type="RefSeq" id="WP_236291349.1">
    <property type="nucleotide sequence ID" value="NZ_CAKMMW010000020.1"/>
</dbReference>
<accession>A0ABM9CSK8</accession>
<reference evidence="7" key="1">
    <citation type="submission" date="2022-01" db="EMBL/GenBank/DDBJ databases">
        <authorList>
            <person name="Criscuolo A."/>
        </authorList>
    </citation>
    <scope>NUCLEOTIDE SEQUENCE</scope>
    <source>
        <strain evidence="7">CIP111891</strain>
    </source>
</reference>
<dbReference type="Gene3D" id="1.10.10.60">
    <property type="entry name" value="Homeodomain-like"/>
    <property type="match status" value="2"/>
</dbReference>
<feature type="domain" description="Response regulatory" evidence="6">
    <location>
        <begin position="3"/>
        <end position="120"/>
    </location>
</feature>
<dbReference type="PROSITE" id="PS01124">
    <property type="entry name" value="HTH_ARAC_FAMILY_2"/>
    <property type="match status" value="1"/>
</dbReference>
<evidence type="ECO:0000259" key="5">
    <source>
        <dbReference type="PROSITE" id="PS01124"/>
    </source>
</evidence>
<evidence type="ECO:0000313" key="8">
    <source>
        <dbReference type="Proteomes" id="UP000838821"/>
    </source>
</evidence>
<keyword evidence="3" id="KW-0804">Transcription</keyword>
<keyword evidence="2" id="KW-0238">DNA-binding</keyword>
<dbReference type="Pfam" id="PF12833">
    <property type="entry name" value="HTH_18"/>
    <property type="match status" value="1"/>
</dbReference>
<dbReference type="SUPFAM" id="SSF52172">
    <property type="entry name" value="CheY-like"/>
    <property type="match status" value="1"/>
</dbReference>
<evidence type="ECO:0000259" key="6">
    <source>
        <dbReference type="PROSITE" id="PS50110"/>
    </source>
</evidence>
<organism evidence="7 8">
    <name type="scientific">Paenibacillus allorhizoplanae</name>
    <dbReference type="NCBI Taxonomy" id="2905648"/>
    <lineage>
        <taxon>Bacteria</taxon>
        <taxon>Bacillati</taxon>
        <taxon>Bacillota</taxon>
        <taxon>Bacilli</taxon>
        <taxon>Bacillales</taxon>
        <taxon>Paenibacillaceae</taxon>
        <taxon>Paenibacillus</taxon>
    </lineage>
</organism>
<dbReference type="InterPro" id="IPR009057">
    <property type="entry name" value="Homeodomain-like_sf"/>
</dbReference>
<dbReference type="PANTHER" id="PTHR43280">
    <property type="entry name" value="ARAC-FAMILY TRANSCRIPTIONAL REGULATOR"/>
    <property type="match status" value="1"/>
</dbReference>
<dbReference type="Pfam" id="PF00072">
    <property type="entry name" value="Response_reg"/>
    <property type="match status" value="1"/>
</dbReference>
<dbReference type="EMBL" id="CAKMMW010000020">
    <property type="protein sequence ID" value="CAH1221594.1"/>
    <property type="molecule type" value="Genomic_DNA"/>
</dbReference>
<dbReference type="PROSITE" id="PS00041">
    <property type="entry name" value="HTH_ARAC_FAMILY_1"/>
    <property type="match status" value="1"/>
</dbReference>
<dbReference type="InterPro" id="IPR020449">
    <property type="entry name" value="Tscrpt_reg_AraC-type_HTH"/>
</dbReference>
<dbReference type="SMART" id="SM00342">
    <property type="entry name" value="HTH_ARAC"/>
    <property type="match status" value="1"/>
</dbReference>
<keyword evidence="8" id="KW-1185">Reference proteome</keyword>
<comment type="caution">
    <text evidence="7">The sequence shown here is derived from an EMBL/GenBank/DDBJ whole genome shotgun (WGS) entry which is preliminary data.</text>
</comment>
<dbReference type="Gene3D" id="3.40.50.2300">
    <property type="match status" value="1"/>
</dbReference>
<evidence type="ECO:0000256" key="4">
    <source>
        <dbReference type="PROSITE-ProRule" id="PRU00169"/>
    </source>
</evidence>
<gene>
    <name evidence="7" type="primary">rhaR_70</name>
    <name evidence="7" type="ORF">PAECIP111891_05246</name>
</gene>
<keyword evidence="4" id="KW-0597">Phosphoprotein</keyword>